<keyword evidence="2" id="KW-0238">DNA-binding</keyword>
<gene>
    <name evidence="5" type="ORF">GRI38_10525</name>
</gene>
<dbReference type="Proteomes" id="UP000433104">
    <property type="component" value="Unassembled WGS sequence"/>
</dbReference>
<dbReference type="GO" id="GO:0003700">
    <property type="term" value="F:DNA-binding transcription factor activity"/>
    <property type="evidence" value="ECO:0007669"/>
    <property type="project" value="TreeGrafter"/>
</dbReference>
<dbReference type="PANTHER" id="PTHR46797:SF23">
    <property type="entry name" value="HTH-TYPE TRANSCRIPTIONAL REGULATOR SUTR"/>
    <property type="match status" value="1"/>
</dbReference>
<comment type="caution">
    <text evidence="5">The sequence shown here is derived from an EMBL/GenBank/DDBJ whole genome shotgun (WGS) entry which is preliminary data.</text>
</comment>
<keyword evidence="3" id="KW-0804">Transcription</keyword>
<evidence type="ECO:0000256" key="1">
    <source>
        <dbReference type="ARBA" id="ARBA00023015"/>
    </source>
</evidence>
<sequence>MDVRQLSGANVRRLRRAKGLSQEEFGFHAGIDRTYVSAVERGVGNPTIMTAQRFADGLGAPVHELFMTSGKESGLRAVDRLMTSLAKGSCTSFAIGATEGKMCSPAMLSLRSRLIRSWSPKTMYANS</sequence>
<dbReference type="PROSITE" id="PS50943">
    <property type="entry name" value="HTH_CROC1"/>
    <property type="match status" value="1"/>
</dbReference>
<evidence type="ECO:0000259" key="4">
    <source>
        <dbReference type="PROSITE" id="PS50943"/>
    </source>
</evidence>
<feature type="domain" description="HTH cro/C1-type" evidence="4">
    <location>
        <begin position="11"/>
        <end position="65"/>
    </location>
</feature>
<proteinExistence type="predicted"/>
<dbReference type="GO" id="GO:0003677">
    <property type="term" value="F:DNA binding"/>
    <property type="evidence" value="ECO:0007669"/>
    <property type="project" value="UniProtKB-KW"/>
</dbReference>
<dbReference type="PANTHER" id="PTHR46797">
    <property type="entry name" value="HTH-TYPE TRANSCRIPTIONAL REGULATOR"/>
    <property type="match status" value="1"/>
</dbReference>
<evidence type="ECO:0000256" key="3">
    <source>
        <dbReference type="ARBA" id="ARBA00023163"/>
    </source>
</evidence>
<reference evidence="5 6" key="1">
    <citation type="submission" date="2019-12" db="EMBL/GenBank/DDBJ databases">
        <title>Genomic-based taxomic classification of the family Erythrobacteraceae.</title>
        <authorList>
            <person name="Xu L."/>
        </authorList>
    </citation>
    <scope>NUCLEOTIDE SEQUENCE [LARGE SCALE GENOMIC DNA]</scope>
    <source>
        <strain evidence="5 6">MCCC 1A09962</strain>
    </source>
</reference>
<organism evidence="5 6">
    <name type="scientific">Parapontixanthobacter aurantiacus</name>
    <dbReference type="NCBI Taxonomy" id="1463599"/>
    <lineage>
        <taxon>Bacteria</taxon>
        <taxon>Pseudomonadati</taxon>
        <taxon>Pseudomonadota</taxon>
        <taxon>Alphaproteobacteria</taxon>
        <taxon>Sphingomonadales</taxon>
        <taxon>Erythrobacteraceae</taxon>
        <taxon>Parapontixanthobacter</taxon>
    </lineage>
</organism>
<evidence type="ECO:0000313" key="5">
    <source>
        <dbReference type="EMBL" id="MXO86459.1"/>
    </source>
</evidence>
<accession>A0A844ZLA6</accession>
<dbReference type="CDD" id="cd00093">
    <property type="entry name" value="HTH_XRE"/>
    <property type="match status" value="1"/>
</dbReference>
<evidence type="ECO:0000256" key="2">
    <source>
        <dbReference type="ARBA" id="ARBA00023125"/>
    </source>
</evidence>
<keyword evidence="6" id="KW-1185">Reference proteome</keyword>
<dbReference type="SMART" id="SM00530">
    <property type="entry name" value="HTH_XRE"/>
    <property type="match status" value="1"/>
</dbReference>
<dbReference type="InterPro" id="IPR001387">
    <property type="entry name" value="Cro/C1-type_HTH"/>
</dbReference>
<dbReference type="SUPFAM" id="SSF47413">
    <property type="entry name" value="lambda repressor-like DNA-binding domains"/>
    <property type="match status" value="1"/>
</dbReference>
<dbReference type="InterPro" id="IPR010982">
    <property type="entry name" value="Lambda_DNA-bd_dom_sf"/>
</dbReference>
<name>A0A844ZLA6_9SPHN</name>
<evidence type="ECO:0000313" key="6">
    <source>
        <dbReference type="Proteomes" id="UP000433104"/>
    </source>
</evidence>
<protein>
    <submittedName>
        <fullName evidence="5">Helix-turn-helix domain-containing protein</fullName>
    </submittedName>
</protein>
<dbReference type="AlphaFoldDB" id="A0A844ZLA6"/>
<dbReference type="Pfam" id="PF01381">
    <property type="entry name" value="HTH_3"/>
    <property type="match status" value="1"/>
</dbReference>
<dbReference type="InterPro" id="IPR050807">
    <property type="entry name" value="TransReg_Diox_bact_type"/>
</dbReference>
<dbReference type="EMBL" id="WTYW01000003">
    <property type="protein sequence ID" value="MXO86459.1"/>
    <property type="molecule type" value="Genomic_DNA"/>
</dbReference>
<keyword evidence="1" id="KW-0805">Transcription regulation</keyword>
<dbReference type="OrthoDB" id="9815697at2"/>
<dbReference type="GO" id="GO:0005829">
    <property type="term" value="C:cytosol"/>
    <property type="evidence" value="ECO:0007669"/>
    <property type="project" value="TreeGrafter"/>
</dbReference>
<dbReference type="Gene3D" id="1.10.260.40">
    <property type="entry name" value="lambda repressor-like DNA-binding domains"/>
    <property type="match status" value="1"/>
</dbReference>